<dbReference type="GO" id="GO:0032196">
    <property type="term" value="P:transposition"/>
    <property type="evidence" value="ECO:0007669"/>
    <property type="project" value="UniProtKB-KW"/>
</dbReference>
<dbReference type="Proteomes" id="UP000288623">
    <property type="component" value="Unassembled WGS sequence"/>
</dbReference>
<evidence type="ECO:0000313" key="9">
    <source>
        <dbReference type="EMBL" id="RUS57530.1"/>
    </source>
</evidence>
<comment type="caution">
    <text evidence="9">The sequence shown here is derived from an EMBL/GenBank/DDBJ whole genome shotgun (WGS) entry which is preliminary data.</text>
</comment>
<evidence type="ECO:0000313" key="10">
    <source>
        <dbReference type="Proteomes" id="UP000288623"/>
    </source>
</evidence>
<dbReference type="AlphaFoldDB" id="A0A433RW76"/>
<feature type="domain" description="HTH IS21-type" evidence="6">
    <location>
        <begin position="1"/>
        <end position="59"/>
    </location>
</feature>
<evidence type="ECO:0000259" key="7">
    <source>
        <dbReference type="PROSITE" id="PS50943"/>
    </source>
</evidence>
<dbReference type="Gene3D" id="1.10.10.60">
    <property type="entry name" value="Homeodomain-like"/>
    <property type="match status" value="1"/>
</dbReference>
<dbReference type="Gene3D" id="3.30.420.10">
    <property type="entry name" value="Ribonuclease H-like superfamily/Ribonuclease H"/>
    <property type="match status" value="1"/>
</dbReference>
<evidence type="ECO:0000256" key="3">
    <source>
        <dbReference type="ARBA" id="ARBA00023125"/>
    </source>
</evidence>
<comment type="similarity">
    <text evidence="1">Belongs to the transposase IS21/IS408/IS1162 family.</text>
</comment>
<evidence type="ECO:0000256" key="5">
    <source>
        <dbReference type="SAM" id="MobiDB-lite"/>
    </source>
</evidence>
<dbReference type="PROSITE" id="PS50943">
    <property type="entry name" value="HTH_CROC1"/>
    <property type="match status" value="1"/>
</dbReference>
<dbReference type="Pfam" id="PF00665">
    <property type="entry name" value="rve"/>
    <property type="match status" value="1"/>
</dbReference>
<evidence type="ECO:0000256" key="1">
    <source>
        <dbReference type="ARBA" id="ARBA00009277"/>
    </source>
</evidence>
<dbReference type="InterPro" id="IPR012337">
    <property type="entry name" value="RNaseH-like_sf"/>
</dbReference>
<gene>
    <name evidence="9" type="ORF">QI30_05340</name>
</gene>
<evidence type="ECO:0000256" key="4">
    <source>
        <dbReference type="ARBA" id="ARBA00023172"/>
    </source>
</evidence>
<dbReference type="SUPFAM" id="SSF53098">
    <property type="entry name" value="Ribonuclease H-like"/>
    <property type="match status" value="1"/>
</dbReference>
<reference evidence="9 10" key="1">
    <citation type="submission" date="2014-11" db="EMBL/GenBank/DDBJ databases">
        <title>Genome sequence and analysis of novel Kurthia sp.</title>
        <authorList>
            <person name="Lawson J.N."/>
            <person name="Gonzalez J.E."/>
            <person name="Rinauldi L."/>
            <person name="Xuan Z."/>
            <person name="Firman A."/>
            <person name="Shaddox L."/>
            <person name="Trudeau A."/>
            <person name="Shah S."/>
            <person name="Reiman D."/>
        </authorList>
    </citation>
    <scope>NUCLEOTIDE SEQUENCE [LARGE SCALE GENOMIC DNA]</scope>
    <source>
        <strain evidence="9 10">3B1D</strain>
    </source>
</reference>
<dbReference type="Pfam" id="PF22483">
    <property type="entry name" value="Mu-transpos_C_2"/>
    <property type="match status" value="1"/>
</dbReference>
<dbReference type="InterPro" id="IPR017894">
    <property type="entry name" value="HTH_IS21_transposase_type"/>
</dbReference>
<dbReference type="OrthoDB" id="92877at2"/>
<dbReference type="InterPro" id="IPR054353">
    <property type="entry name" value="IstA-like_C"/>
</dbReference>
<name>A0A433RW76_9BACL</name>
<evidence type="ECO:0000256" key="2">
    <source>
        <dbReference type="ARBA" id="ARBA00022578"/>
    </source>
</evidence>
<proteinExistence type="inferred from homology"/>
<dbReference type="PANTHER" id="PTHR35004:SF6">
    <property type="entry name" value="TRANSPOSASE"/>
    <property type="match status" value="1"/>
</dbReference>
<dbReference type="InterPro" id="IPR036397">
    <property type="entry name" value="RNaseH_sf"/>
</dbReference>
<dbReference type="CDD" id="cd00093">
    <property type="entry name" value="HTH_XRE"/>
    <property type="match status" value="1"/>
</dbReference>
<accession>A0A433RW76</accession>
<dbReference type="EMBL" id="JTFC01000021">
    <property type="protein sequence ID" value="RUS57530.1"/>
    <property type="molecule type" value="Genomic_DNA"/>
</dbReference>
<sequence>MIKELKQKGWTLTAIAEETGYDRKTIRKYLNQEKLPQATKRKSRGSKLDPYKSYILARIKEGTINCAVLLEEIQKLGYEGKSTILREFVQPYRAAPKKQATVRYETKPGEQAQVDWAENAGTCIIDEEEIQLYAFIMILSYSRKRYIEFTTDMKQDTLIKCHLNAFSYFNGVPQQILYDNMRTVVTKHSIQQIRFNKRFEDFLNYYDVTAKACKPYRAQTKGKVERAIDYLRNNFLTRKLPNDLTALNESLHKWLNDIVHTKKNQTTQQTPHERFIQEQAFLKPWNHKPLYSLSSWQQREVSKDCLISFEGNQYSVPYRYVGQTVKLRIEDEKLQIYDGIECIATHSLSKKKHQMVQQTSHYAGLPGTKKEQKTTDSNGLATPKSVDSTLSQAPDVEQRSLAIYALFEEGDQV</sequence>
<keyword evidence="10" id="KW-1185">Reference proteome</keyword>
<protein>
    <submittedName>
        <fullName evidence="9">Transposase</fullName>
    </submittedName>
</protein>
<keyword evidence="2" id="KW-0815">Transposition</keyword>
<dbReference type="GO" id="GO:0015074">
    <property type="term" value="P:DNA integration"/>
    <property type="evidence" value="ECO:0007669"/>
    <property type="project" value="InterPro"/>
</dbReference>
<feature type="compositionally biased region" description="Polar residues" evidence="5">
    <location>
        <begin position="375"/>
        <end position="392"/>
    </location>
</feature>
<dbReference type="GO" id="GO:0006310">
    <property type="term" value="P:DNA recombination"/>
    <property type="evidence" value="ECO:0007669"/>
    <property type="project" value="UniProtKB-KW"/>
</dbReference>
<dbReference type="PANTHER" id="PTHR35004">
    <property type="entry name" value="TRANSPOSASE RV3428C-RELATED"/>
    <property type="match status" value="1"/>
</dbReference>
<dbReference type="GO" id="GO:0003677">
    <property type="term" value="F:DNA binding"/>
    <property type="evidence" value="ECO:0007669"/>
    <property type="project" value="UniProtKB-KW"/>
</dbReference>
<evidence type="ECO:0000259" key="8">
    <source>
        <dbReference type="PROSITE" id="PS50994"/>
    </source>
</evidence>
<keyword evidence="3" id="KW-0238">DNA-binding</keyword>
<feature type="domain" description="HTH cro/C1-type" evidence="7">
    <location>
        <begin position="1"/>
        <end position="36"/>
    </location>
</feature>
<dbReference type="PROSITE" id="PS50994">
    <property type="entry name" value="INTEGRASE"/>
    <property type="match status" value="1"/>
</dbReference>
<dbReference type="InterPro" id="IPR001387">
    <property type="entry name" value="Cro/C1-type_HTH"/>
</dbReference>
<dbReference type="PROSITE" id="PS50531">
    <property type="entry name" value="HTH_IS21"/>
    <property type="match status" value="1"/>
</dbReference>
<dbReference type="InterPro" id="IPR001584">
    <property type="entry name" value="Integrase_cat-core"/>
</dbReference>
<dbReference type="NCBIfam" id="NF033546">
    <property type="entry name" value="transpos_IS21"/>
    <property type="match status" value="1"/>
</dbReference>
<organism evidence="9 10">
    <name type="scientific">Candidatus Kurthia intestinigallinarum</name>
    <dbReference type="NCBI Taxonomy" id="1562256"/>
    <lineage>
        <taxon>Bacteria</taxon>
        <taxon>Bacillati</taxon>
        <taxon>Bacillota</taxon>
        <taxon>Bacilli</taxon>
        <taxon>Bacillales</taxon>
        <taxon>Caryophanaceae</taxon>
        <taxon>Kurthia</taxon>
    </lineage>
</organism>
<keyword evidence="4" id="KW-0233">DNA recombination</keyword>
<evidence type="ECO:0000259" key="6">
    <source>
        <dbReference type="PROSITE" id="PS50531"/>
    </source>
</evidence>
<feature type="domain" description="Integrase catalytic" evidence="8">
    <location>
        <begin position="104"/>
        <end position="279"/>
    </location>
</feature>
<feature type="region of interest" description="Disordered" evidence="5">
    <location>
        <begin position="355"/>
        <end position="392"/>
    </location>
</feature>